<comment type="similarity">
    <text evidence="3">Belongs to the Ahb/Nir family.</text>
</comment>
<proteinExistence type="inferred from homology"/>
<reference evidence="9" key="1">
    <citation type="submission" date="2012-02" db="EMBL/GenBank/DDBJ databases">
        <title>Complete sequence of chromosome of Methanomethylovorans hollandica DSM 15978.</title>
        <authorList>
            <person name="Lucas S."/>
            <person name="Copeland A."/>
            <person name="Lapidus A."/>
            <person name="Glavina del Rio T."/>
            <person name="Dalin E."/>
            <person name="Tice H."/>
            <person name="Bruce D."/>
            <person name="Goodwin L."/>
            <person name="Pitluck S."/>
            <person name="Peters L."/>
            <person name="Mikhailova N."/>
            <person name="Held B."/>
            <person name="Kyrpides N."/>
            <person name="Mavromatis K."/>
            <person name="Ivanova N."/>
            <person name="Brettin T."/>
            <person name="Detter J.C."/>
            <person name="Han C."/>
            <person name="Larimer F."/>
            <person name="Land M."/>
            <person name="Hauser L."/>
            <person name="Markowitz V."/>
            <person name="Cheng J.-F."/>
            <person name="Hugenholtz P."/>
            <person name="Woyke T."/>
            <person name="Wu D."/>
            <person name="Spring S."/>
            <person name="Schroeder M."/>
            <person name="Brambilla E."/>
            <person name="Klenk H.-P."/>
            <person name="Eisen J.A."/>
        </authorList>
    </citation>
    <scope>NUCLEOTIDE SEQUENCE [LARGE SCALE GENOMIC DNA]</scope>
    <source>
        <strain evidence="9">DSM 15978 / NBRC 107637 / DMS1</strain>
    </source>
</reference>
<feature type="domain" description="Siroheme decarboxylase NirL-like HTH" evidence="7">
    <location>
        <begin position="8"/>
        <end position="53"/>
    </location>
</feature>
<dbReference type="STRING" id="867904.Metho_0826"/>
<evidence type="ECO:0000313" key="8">
    <source>
        <dbReference type="EMBL" id="AGB49069.1"/>
    </source>
</evidence>
<organism evidence="8 9">
    <name type="scientific">Methanomethylovorans hollandica (strain DSM 15978 / NBRC 107637 / DMS1)</name>
    <dbReference type="NCBI Taxonomy" id="867904"/>
    <lineage>
        <taxon>Archaea</taxon>
        <taxon>Methanobacteriati</taxon>
        <taxon>Methanobacteriota</taxon>
        <taxon>Stenosarchaea group</taxon>
        <taxon>Methanomicrobia</taxon>
        <taxon>Methanosarcinales</taxon>
        <taxon>Methanosarcinaceae</taxon>
        <taxon>Methanomethylovorans</taxon>
    </lineage>
</organism>
<evidence type="ECO:0000256" key="1">
    <source>
        <dbReference type="ARBA" id="ARBA00023239"/>
    </source>
</evidence>
<keyword evidence="9" id="KW-1185">Reference proteome</keyword>
<dbReference type="InterPro" id="IPR050684">
    <property type="entry name" value="HTH-Siroheme_Decarb"/>
</dbReference>
<comment type="pathway">
    <text evidence="2">Porphyrin-containing compound metabolism.</text>
</comment>
<dbReference type="SUPFAM" id="SSF46785">
    <property type="entry name" value="Winged helix' DNA-binding domain"/>
    <property type="match status" value="1"/>
</dbReference>
<dbReference type="EMBL" id="CP003362">
    <property type="protein sequence ID" value="AGB49069.1"/>
    <property type="molecule type" value="Genomic_DNA"/>
</dbReference>
<evidence type="ECO:0000313" key="9">
    <source>
        <dbReference type="Proteomes" id="UP000010866"/>
    </source>
</evidence>
<dbReference type="InterPro" id="IPR036390">
    <property type="entry name" value="WH_DNA-bd_sf"/>
</dbReference>
<dbReference type="InterPro" id="IPR053431">
    <property type="entry name" value="AhbB-like"/>
</dbReference>
<dbReference type="PANTHER" id="PTHR43413">
    <property type="entry name" value="TRANSCRIPTIONAL REGULATOR, ASNC FAMILY"/>
    <property type="match status" value="1"/>
</dbReference>
<dbReference type="Gene3D" id="3.30.70.3460">
    <property type="match status" value="1"/>
</dbReference>
<dbReference type="NCBIfam" id="NF040707">
    <property type="entry name" value="Siroheme_Dcarb_AhbB"/>
    <property type="match status" value="1"/>
</dbReference>
<dbReference type="EC" id="4.1.1.111" evidence="4"/>
<dbReference type="AlphaFoldDB" id="L0KYK6"/>
<accession>L0KYK6</accession>
<dbReference type="InterPro" id="IPR040523">
    <property type="entry name" value="AsnC_trans_reg2"/>
</dbReference>
<dbReference type="InterPro" id="IPR053953">
    <property type="entry name" value="NirdL-like_HTH"/>
</dbReference>
<dbReference type="GeneID" id="14408119"/>
<dbReference type="HOGENOM" id="CLU_112007_0_1_2"/>
<dbReference type="KEGG" id="mhz:Metho_0826"/>
<comment type="catalytic activity">
    <reaction evidence="5">
        <text>siroheme + 2 H(+) = 12,18-didecarboxysiroheme + 2 CO2</text>
        <dbReference type="Rhea" id="RHEA:19093"/>
        <dbReference type="ChEBI" id="CHEBI:15378"/>
        <dbReference type="ChEBI" id="CHEBI:16526"/>
        <dbReference type="ChEBI" id="CHEBI:60052"/>
        <dbReference type="ChEBI" id="CHEBI:140497"/>
        <dbReference type="EC" id="4.1.1.111"/>
    </reaction>
</comment>
<dbReference type="Pfam" id="PF22451">
    <property type="entry name" value="NirdL-like_HTH"/>
    <property type="match status" value="1"/>
</dbReference>
<dbReference type="Pfam" id="PF17805">
    <property type="entry name" value="AsnC_trans_reg2"/>
    <property type="match status" value="1"/>
</dbReference>
<name>L0KYK6_METHD</name>
<evidence type="ECO:0000259" key="7">
    <source>
        <dbReference type="Pfam" id="PF22451"/>
    </source>
</evidence>
<dbReference type="GO" id="GO:0016829">
    <property type="term" value="F:lyase activity"/>
    <property type="evidence" value="ECO:0007669"/>
    <property type="project" value="UniProtKB-KW"/>
</dbReference>
<dbReference type="Proteomes" id="UP000010866">
    <property type="component" value="Chromosome"/>
</dbReference>
<evidence type="ECO:0000256" key="2">
    <source>
        <dbReference type="ARBA" id="ARBA00023444"/>
    </source>
</evidence>
<protein>
    <recommendedName>
        <fullName evidence="4">siroheme decarboxylase</fullName>
        <ecNumber evidence="4">4.1.1.111</ecNumber>
    </recommendedName>
</protein>
<sequence>MEMTEIQKQILVLTQEGIPITSSPYQDISQQLSITEEEVVKQITLMKELGIIRRFGASIGHRDIGITANAMCVWNVPDENVEDVGKLMATVDDVTHCYARPRHPGWPYNIFTMVHSYSRDECLAIAEEISKLTGIDDYKVMFSEKEFKKIGIRL</sequence>
<keyword evidence="1" id="KW-0456">Lyase</keyword>
<dbReference type="PANTHER" id="PTHR43413:SF1">
    <property type="entry name" value="SIROHEME DECARBOXYLASE NIRL SUBUNIT"/>
    <property type="match status" value="1"/>
</dbReference>
<evidence type="ECO:0000256" key="3">
    <source>
        <dbReference type="ARBA" id="ARBA00023457"/>
    </source>
</evidence>
<feature type="domain" description="Siroheme decarboxylase AsnC-like ligand binding" evidence="6">
    <location>
        <begin position="64"/>
        <end position="148"/>
    </location>
</feature>
<evidence type="ECO:0000259" key="6">
    <source>
        <dbReference type="Pfam" id="PF17805"/>
    </source>
</evidence>
<dbReference type="RefSeq" id="WP_015324236.1">
    <property type="nucleotide sequence ID" value="NC_019977.1"/>
</dbReference>
<gene>
    <name evidence="8" type="ordered locus">Metho_0826</name>
</gene>
<evidence type="ECO:0000256" key="5">
    <source>
        <dbReference type="ARBA" id="ARBA00048470"/>
    </source>
</evidence>
<evidence type="ECO:0000256" key="4">
    <source>
        <dbReference type="ARBA" id="ARBA00023471"/>
    </source>
</evidence>